<dbReference type="PANTHER" id="PTHR23030">
    <property type="entry name" value="PCD6 INTERACTING PROTEIN-RELATED"/>
    <property type="match status" value="1"/>
</dbReference>
<evidence type="ECO:0000256" key="1">
    <source>
        <dbReference type="SAM" id="MobiDB-lite"/>
    </source>
</evidence>
<feature type="region of interest" description="Disordered" evidence="1">
    <location>
        <begin position="1277"/>
        <end position="1347"/>
    </location>
</feature>
<protein>
    <submittedName>
        <fullName evidence="2">Uncharacterized protein</fullName>
    </submittedName>
</protein>
<dbReference type="InterPro" id="IPR037104">
    <property type="entry name" value="Annexin_sf"/>
</dbReference>
<feature type="compositionally biased region" description="Polar residues" evidence="1">
    <location>
        <begin position="1"/>
        <end position="10"/>
    </location>
</feature>
<name>A0ABD2KXV3_9BILA</name>
<dbReference type="Proteomes" id="UP001620626">
    <property type="component" value="Unassembled WGS sequence"/>
</dbReference>
<accession>A0ABD2KXV3</accession>
<dbReference type="EMBL" id="JBICBT010000607">
    <property type="protein sequence ID" value="KAL3107733.1"/>
    <property type="molecule type" value="Genomic_DNA"/>
</dbReference>
<gene>
    <name evidence="2" type="ORF">niasHT_012246</name>
</gene>
<sequence length="1347" mass="150837">MDNSRQNSLNPMYPNLFGSGGNSLSGNPVQGQNLYSTQSSSVGQYGTAPLQQYQPMPSSLGQGAATSGDMLHNVQMMATNNQQIGTSGSGSYNYFKDQKDLFDAVNPFASPNASFAHTHQQVVQQQQQPLPQTPSLNAMVQQQSQQKPKLKKKTTIKQQSTLVTGQMGNLSINASNTASSHTPLSSQANQPTIQTSPLQHTGGRTSFQNLPPGGNQQSHPHPQMLAPSPLGNMAGRTSMGHASAGPIPGGQHPLGNMAGNASIGQASALPAQTGHIGLSPLGQAAGNNSMFNNATMMAPQQQHAQNQAQPNMQTQNSLASNYSNPFLTPQLNNPTGRNSNATMMAQQQQAQMQTQPNMQTQHSIQNNSQMQNIQWQNSIVMPPGTGAIPMQAAQNVGLPHTVSNVSGSQNYPQVGISGAQMESFFMGAGNQSQTNMMSYGSSANLMSTPSQKFIQYNHVAPMLPSDSFIAGGHGAMPQKEPKKKKKQSKPKNEIGGESMRMPLEITVSSSVKSKTGKTSTKSGGRHPLDLSSSQRRESMRTSSNASSSSARQPYNFVTPALEYNVSNASFASSSGRQPYNFAMPALEYNVSNVSASNASPSGRLPLNLGPNSQMLVPSNQGRNQLALPRKAKKTNKTNAIVPVQNAASFGDRGYIPSSELILKTKQKRRPEASAEEYIKFVKNAVNSLNKSDNVHFLTNGFSLVAKKAQQEQQEQQEQQKPQRYHIYPRNRLMIGGLMELLAGDTLKSDKEKEYMVLEKVHMMEVELNGGRLQLEPLGVTFVTGVQIYINLQTMEQQFASVWRDHSENPWDKEMKRMHRDFGSVNFFISDTDKEQMKTMTSAVTKFYNGYKGNYFSQLWVATSLSRISMLRITMHNSTRGQSGTDCTDLIELMITMSKEEREKLSLPSKEPAAASQAGTEDEFSEPYDGHERFEKPTESNFCTQLEKETELHYQGDNRAGRILQRIAGKNKKYNPFGYWIIHICKNRRSEELFDSSLEHMSEWVTELTDFLKDLNFTYKILELFTVYSYSRLRSIFDYYFNQTGKNVYTEIYQKWSEVRKNSTRDSTDHYIQLVNCIVEDVYMGRPYFFARLLSEKFEKLKDNTTSNDQDAFNDITRILITRAPIDLVEVNDEYLRMKGITPEAKTLEEGILKEIKQIINDYSTKRGSKDRGSDEVETLKGYQRIVKWALQNVQSMRKFVSNENGIQLEDSSNESDNDEQGYAQLEFQNGQGNIPMYGDIIMQQQQQYLLQQEQRQQHLQNHGQFPQQQQQYLGYYEQNDDDSEEEDEETEDEDESEEETQNQPHNLHPSQQNQMHPHPQNPQYIVHYSSPVRPPPGPSRPRRKNNY</sequence>
<feature type="region of interest" description="Disordered" evidence="1">
    <location>
        <begin position="136"/>
        <end position="156"/>
    </location>
</feature>
<dbReference type="SUPFAM" id="SSF47874">
    <property type="entry name" value="Annexin"/>
    <property type="match status" value="1"/>
</dbReference>
<feature type="compositionally biased region" description="Acidic residues" evidence="1">
    <location>
        <begin position="1278"/>
        <end position="1300"/>
    </location>
</feature>
<dbReference type="PANTHER" id="PTHR23030:SF32">
    <property type="entry name" value="BRO1 DOMAIN-CONTAINING PROTEIN BROX-LIKE"/>
    <property type="match status" value="1"/>
</dbReference>
<feature type="compositionally biased region" description="Polar residues" evidence="1">
    <location>
        <begin position="172"/>
        <end position="220"/>
    </location>
</feature>
<evidence type="ECO:0000313" key="2">
    <source>
        <dbReference type="EMBL" id="KAL3107733.1"/>
    </source>
</evidence>
<organism evidence="2 3">
    <name type="scientific">Heterodera trifolii</name>
    <dbReference type="NCBI Taxonomy" id="157864"/>
    <lineage>
        <taxon>Eukaryota</taxon>
        <taxon>Metazoa</taxon>
        <taxon>Ecdysozoa</taxon>
        <taxon>Nematoda</taxon>
        <taxon>Chromadorea</taxon>
        <taxon>Rhabditida</taxon>
        <taxon>Tylenchina</taxon>
        <taxon>Tylenchomorpha</taxon>
        <taxon>Tylenchoidea</taxon>
        <taxon>Heteroderidae</taxon>
        <taxon>Heteroderinae</taxon>
        <taxon>Heterodera</taxon>
    </lineage>
</organism>
<feature type="compositionally biased region" description="Low complexity" evidence="1">
    <location>
        <begin position="1308"/>
        <end position="1323"/>
    </location>
</feature>
<feature type="region of interest" description="Disordered" evidence="1">
    <location>
        <begin position="1"/>
        <end position="44"/>
    </location>
</feature>
<proteinExistence type="predicted"/>
<reference evidence="2 3" key="1">
    <citation type="submission" date="2024-10" db="EMBL/GenBank/DDBJ databases">
        <authorList>
            <person name="Kim D."/>
        </authorList>
    </citation>
    <scope>NUCLEOTIDE SEQUENCE [LARGE SCALE GENOMIC DNA]</scope>
    <source>
        <strain evidence="2">BH-2024</strain>
    </source>
</reference>
<evidence type="ECO:0000313" key="3">
    <source>
        <dbReference type="Proteomes" id="UP001620626"/>
    </source>
</evidence>
<comment type="caution">
    <text evidence="2">The sequence shown here is derived from an EMBL/GenBank/DDBJ whole genome shotgun (WGS) entry which is preliminary data.</text>
</comment>
<feature type="compositionally biased region" description="Low complexity" evidence="1">
    <location>
        <begin position="506"/>
        <end position="522"/>
    </location>
</feature>
<keyword evidence="3" id="KW-1185">Reference proteome</keyword>
<feature type="region of interest" description="Disordered" evidence="1">
    <location>
        <begin position="901"/>
        <end position="934"/>
    </location>
</feature>
<feature type="region of interest" description="Disordered" evidence="1">
    <location>
        <begin position="467"/>
        <end position="551"/>
    </location>
</feature>
<feature type="compositionally biased region" description="Polar residues" evidence="1">
    <location>
        <begin position="28"/>
        <end position="44"/>
    </location>
</feature>
<feature type="region of interest" description="Disordered" evidence="1">
    <location>
        <begin position="172"/>
        <end position="223"/>
    </location>
</feature>